<accession>A0A7M2Z1Q3</accession>
<dbReference type="Proteomes" id="UP000254134">
    <property type="component" value="Unassembled WGS sequence"/>
</dbReference>
<dbReference type="Pfam" id="PF13861">
    <property type="entry name" value="FLgD_tudor"/>
    <property type="match status" value="1"/>
</dbReference>
<evidence type="ECO:0000313" key="5">
    <source>
        <dbReference type="EMBL" id="RDI75985.1"/>
    </source>
</evidence>
<gene>
    <name evidence="5" type="ORF">Gocc_0404</name>
</gene>
<evidence type="ECO:0000256" key="2">
    <source>
        <dbReference type="ARBA" id="ARBA00022795"/>
    </source>
</evidence>
<dbReference type="Pfam" id="PF03963">
    <property type="entry name" value="FlgD"/>
    <property type="match status" value="1"/>
</dbReference>
<evidence type="ECO:0000259" key="4">
    <source>
        <dbReference type="Pfam" id="PF13861"/>
    </source>
</evidence>
<evidence type="ECO:0000313" key="6">
    <source>
        <dbReference type="Proteomes" id="UP000254134"/>
    </source>
</evidence>
<keyword evidence="5" id="KW-0966">Cell projection</keyword>
<comment type="similarity">
    <text evidence="1">Belongs to the FlgD family.</text>
</comment>
<protein>
    <submittedName>
        <fullName evidence="5">Flagellar hook capping protein-N-terminal region</fullName>
    </submittedName>
</protein>
<sequence length="133" mass="14023">MINATTRTTGTTTDSTATSGRTALGKDEFLALLVTQLRYQNPLSPMDSAQFIEQMTGFSTLEQLTNLRQVADRMAFAQSLGQGTSLIGRTVAYASGDTTATGVVERVRTDGGSVTLQLADGTAVDLAAIREVS</sequence>
<organism evidence="5 6">
    <name type="scientific">Gaiella occulta</name>
    <dbReference type="NCBI Taxonomy" id="1002870"/>
    <lineage>
        <taxon>Bacteria</taxon>
        <taxon>Bacillati</taxon>
        <taxon>Actinomycetota</taxon>
        <taxon>Thermoleophilia</taxon>
        <taxon>Gaiellales</taxon>
        <taxon>Gaiellaceae</taxon>
        <taxon>Gaiella</taxon>
    </lineage>
</organism>
<dbReference type="InterPro" id="IPR005648">
    <property type="entry name" value="FlgD"/>
</dbReference>
<feature type="domain" description="FlgD Tudor-like" evidence="4">
    <location>
        <begin position="82"/>
        <end position="130"/>
    </location>
</feature>
<keyword evidence="6" id="KW-1185">Reference proteome</keyword>
<dbReference type="GO" id="GO:0044781">
    <property type="term" value="P:bacterial-type flagellum organization"/>
    <property type="evidence" value="ECO:0007669"/>
    <property type="project" value="UniProtKB-KW"/>
</dbReference>
<dbReference type="AlphaFoldDB" id="A0A7M2Z1Q3"/>
<dbReference type="InterPro" id="IPR025963">
    <property type="entry name" value="FLgD_Tudor"/>
</dbReference>
<proteinExistence type="inferred from homology"/>
<keyword evidence="5" id="KW-0969">Cilium</keyword>
<evidence type="ECO:0000256" key="1">
    <source>
        <dbReference type="ARBA" id="ARBA00010577"/>
    </source>
</evidence>
<keyword evidence="2" id="KW-1005">Bacterial flagellum biogenesis</keyword>
<dbReference type="RefSeq" id="WP_114794853.1">
    <property type="nucleotide sequence ID" value="NZ_QQZY01000001.1"/>
</dbReference>
<reference evidence="5 6" key="1">
    <citation type="submission" date="2018-07" db="EMBL/GenBank/DDBJ databases">
        <title>High-quality-draft genome sequence of Gaiella occulta.</title>
        <authorList>
            <person name="Severino R."/>
            <person name="Froufe H.J.C."/>
            <person name="Rainey F.A."/>
            <person name="Barroso C."/>
            <person name="Albuquerque L."/>
            <person name="Lobo-Da-Cunha A."/>
            <person name="Da Costa M.S."/>
            <person name="Egas C."/>
        </authorList>
    </citation>
    <scope>NUCLEOTIDE SEQUENCE [LARGE SCALE GENOMIC DNA]</scope>
    <source>
        <strain evidence="5 6">F2-233</strain>
    </source>
</reference>
<dbReference type="OrthoDB" id="9785233at2"/>
<keyword evidence="5" id="KW-0282">Flagellum</keyword>
<name>A0A7M2Z1Q3_9ACTN</name>
<reference evidence="6" key="2">
    <citation type="journal article" date="2019" name="MicrobiologyOpen">
        <title>High-quality draft genome sequence of Gaiella occulta isolated from a 150 meter deep mineral water borehole and comparison with the genome sequences of other deep-branching lineages of the phylum Actinobacteria.</title>
        <authorList>
            <person name="Severino R."/>
            <person name="Froufe H.J.C."/>
            <person name="Barroso C."/>
            <person name="Albuquerque L."/>
            <person name="Lobo-da-Cunha A."/>
            <person name="da Costa M.S."/>
            <person name="Egas C."/>
        </authorList>
    </citation>
    <scope>NUCLEOTIDE SEQUENCE [LARGE SCALE GENOMIC DNA]</scope>
    <source>
        <strain evidence="6">F2-233</strain>
    </source>
</reference>
<comment type="caution">
    <text evidence="5">The sequence shown here is derived from an EMBL/GenBank/DDBJ whole genome shotgun (WGS) entry which is preliminary data.</text>
</comment>
<feature type="region of interest" description="Disordered" evidence="3">
    <location>
        <begin position="1"/>
        <end position="20"/>
    </location>
</feature>
<evidence type="ECO:0000256" key="3">
    <source>
        <dbReference type="SAM" id="MobiDB-lite"/>
    </source>
</evidence>
<dbReference type="EMBL" id="QQZY01000001">
    <property type="protein sequence ID" value="RDI75985.1"/>
    <property type="molecule type" value="Genomic_DNA"/>
</dbReference>